<gene>
    <name evidence="3" type="ORF">FHW37_101598</name>
</gene>
<keyword evidence="2" id="KW-0520">NAD</keyword>
<evidence type="ECO:0000256" key="2">
    <source>
        <dbReference type="ARBA" id="ARBA00023027"/>
    </source>
</evidence>
<dbReference type="Proteomes" id="UP000320653">
    <property type="component" value="Unassembled WGS sequence"/>
</dbReference>
<dbReference type="PANTHER" id="PTHR13812">
    <property type="entry name" value="KETIMINE REDUCTASE MU-CRYSTALLIN"/>
    <property type="match status" value="1"/>
</dbReference>
<comment type="similarity">
    <text evidence="1">Belongs to the ornithine cyclodeaminase/mu-crystallin family.</text>
</comment>
<dbReference type="SUPFAM" id="SSF51735">
    <property type="entry name" value="NAD(P)-binding Rossmann-fold domains"/>
    <property type="match status" value="1"/>
</dbReference>
<protein>
    <submittedName>
        <fullName evidence="3">Ornithine cyclodeaminase</fullName>
    </submittedName>
</protein>
<name>A0A561R858_9HYPH</name>
<organism evidence="3 4">
    <name type="scientific">Neorhizobium alkalisoli</name>
    <dbReference type="NCBI Taxonomy" id="528178"/>
    <lineage>
        <taxon>Bacteria</taxon>
        <taxon>Pseudomonadati</taxon>
        <taxon>Pseudomonadota</taxon>
        <taxon>Alphaproteobacteria</taxon>
        <taxon>Hyphomicrobiales</taxon>
        <taxon>Rhizobiaceae</taxon>
        <taxon>Rhizobium/Agrobacterium group</taxon>
        <taxon>Neorhizobium</taxon>
    </lineage>
</organism>
<accession>A0A561R858</accession>
<dbReference type="PIRSF" id="PIRSF001439">
    <property type="entry name" value="CryM"/>
    <property type="match status" value="1"/>
</dbReference>
<dbReference type="PANTHER" id="PTHR13812:SF19">
    <property type="entry name" value="KETIMINE REDUCTASE MU-CRYSTALLIN"/>
    <property type="match status" value="1"/>
</dbReference>
<dbReference type="InterPro" id="IPR036291">
    <property type="entry name" value="NAD(P)-bd_dom_sf"/>
</dbReference>
<sequence length="321" mass="33562">MSNSIIYLNAGDIRALQLSPALARESVQTTFGDHASGLNQCLPKAALDLGPGHGFQSMAAASKADGIATIKWVSMVPVAAGSNQTGIHATICVNDYATGEPLAIMDGNEITLIRTAAMSAAAAAKMVAGSPKTIGMIGCGLQAYAHLAAFRDLFPGLEKLVAFSRSKASAEGLAEHARQSGLQAEATDIAEDVLQQSDIIISMVPGAPGLKAFLDARLLKPDAFVSAVDIGRSWLPESLSAFELRATDSLTQSKAPYDSLTRPVESAPFHTDLVELCSGKSFDLSGRKLFCFRGYGLADMALASVVLKEARKHGAGLSLAR</sequence>
<dbReference type="EMBL" id="VIWP01000001">
    <property type="protein sequence ID" value="TWF58794.1"/>
    <property type="molecule type" value="Genomic_DNA"/>
</dbReference>
<evidence type="ECO:0000313" key="3">
    <source>
        <dbReference type="EMBL" id="TWF58794.1"/>
    </source>
</evidence>
<evidence type="ECO:0000313" key="4">
    <source>
        <dbReference type="Proteomes" id="UP000320653"/>
    </source>
</evidence>
<keyword evidence="4" id="KW-1185">Reference proteome</keyword>
<dbReference type="Pfam" id="PF02423">
    <property type="entry name" value="OCD_Mu_crystall"/>
    <property type="match status" value="1"/>
</dbReference>
<dbReference type="InterPro" id="IPR003462">
    <property type="entry name" value="ODC_Mu_crystall"/>
</dbReference>
<dbReference type="AlphaFoldDB" id="A0A561R858"/>
<proteinExistence type="inferred from homology"/>
<dbReference type="RefSeq" id="WP_186458120.1">
    <property type="nucleotide sequence ID" value="NZ_VIWP01000001.1"/>
</dbReference>
<reference evidence="3 4" key="1">
    <citation type="submission" date="2019-06" db="EMBL/GenBank/DDBJ databases">
        <title>Sorghum-associated microbial communities from plants grown in Nebraska, USA.</title>
        <authorList>
            <person name="Schachtman D."/>
        </authorList>
    </citation>
    <scope>NUCLEOTIDE SEQUENCE [LARGE SCALE GENOMIC DNA]</scope>
    <source>
        <strain evidence="3 4">1225</strain>
    </source>
</reference>
<dbReference type="GO" id="GO:0005737">
    <property type="term" value="C:cytoplasm"/>
    <property type="evidence" value="ECO:0007669"/>
    <property type="project" value="TreeGrafter"/>
</dbReference>
<comment type="caution">
    <text evidence="3">The sequence shown here is derived from an EMBL/GenBank/DDBJ whole genome shotgun (WGS) entry which is preliminary data.</text>
</comment>
<dbReference type="Gene3D" id="3.30.1780.10">
    <property type="entry name" value="ornithine cyclodeaminase, domain 1"/>
    <property type="match status" value="1"/>
</dbReference>
<dbReference type="InterPro" id="IPR023401">
    <property type="entry name" value="ODC_N"/>
</dbReference>
<dbReference type="Gene3D" id="3.40.50.720">
    <property type="entry name" value="NAD(P)-binding Rossmann-like Domain"/>
    <property type="match status" value="1"/>
</dbReference>
<evidence type="ECO:0000256" key="1">
    <source>
        <dbReference type="ARBA" id="ARBA00008903"/>
    </source>
</evidence>